<evidence type="ECO:0000256" key="1">
    <source>
        <dbReference type="SAM" id="Coils"/>
    </source>
</evidence>
<evidence type="ECO:0000313" key="3">
    <source>
        <dbReference type="EMBL" id="QHT68687.1"/>
    </source>
</evidence>
<evidence type="ECO:0000256" key="2">
    <source>
        <dbReference type="SAM" id="Phobius"/>
    </source>
</evidence>
<keyword evidence="2" id="KW-0472">Membrane</keyword>
<keyword evidence="2" id="KW-1133">Transmembrane helix</keyword>
<dbReference type="KEGG" id="rhoz:GXP67_19580"/>
<dbReference type="EMBL" id="CP048222">
    <property type="protein sequence ID" value="QHT68687.1"/>
    <property type="molecule type" value="Genomic_DNA"/>
</dbReference>
<dbReference type="RefSeq" id="WP_162444695.1">
    <property type="nucleotide sequence ID" value="NZ_CP048222.1"/>
</dbReference>
<name>A0A6C0GL61_9BACT</name>
<organism evidence="3 4">
    <name type="scientific">Rhodocytophaga rosea</name>
    <dbReference type="NCBI Taxonomy" id="2704465"/>
    <lineage>
        <taxon>Bacteria</taxon>
        <taxon>Pseudomonadati</taxon>
        <taxon>Bacteroidota</taxon>
        <taxon>Cytophagia</taxon>
        <taxon>Cytophagales</taxon>
        <taxon>Rhodocytophagaceae</taxon>
        <taxon>Rhodocytophaga</taxon>
    </lineage>
</organism>
<keyword evidence="1" id="KW-0175">Coiled coil</keyword>
<gene>
    <name evidence="3" type="ORF">GXP67_19580</name>
</gene>
<dbReference type="AlphaFoldDB" id="A0A6C0GL61"/>
<evidence type="ECO:0000313" key="4">
    <source>
        <dbReference type="Proteomes" id="UP000480178"/>
    </source>
</evidence>
<keyword evidence="2" id="KW-0812">Transmembrane</keyword>
<protein>
    <submittedName>
        <fullName evidence="3">Uncharacterized protein</fullName>
    </submittedName>
</protein>
<dbReference type="Proteomes" id="UP000480178">
    <property type="component" value="Chromosome"/>
</dbReference>
<keyword evidence="4" id="KW-1185">Reference proteome</keyword>
<feature type="transmembrane region" description="Helical" evidence="2">
    <location>
        <begin position="41"/>
        <end position="62"/>
    </location>
</feature>
<proteinExistence type="predicted"/>
<feature type="coiled-coil region" evidence="1">
    <location>
        <begin position="1"/>
        <end position="28"/>
    </location>
</feature>
<sequence>MKIFKHDLNEANEKIKILERMMSFQKKLKSKENPKIDSDDLVLIIKIAAGLILFIFILLKFFY</sequence>
<accession>A0A6C0GL61</accession>
<reference evidence="3 4" key="1">
    <citation type="submission" date="2020-01" db="EMBL/GenBank/DDBJ databases">
        <authorList>
            <person name="Kim M.K."/>
        </authorList>
    </citation>
    <scope>NUCLEOTIDE SEQUENCE [LARGE SCALE GENOMIC DNA]</scope>
    <source>
        <strain evidence="3 4">172606-1</strain>
    </source>
</reference>